<feature type="binding site" evidence="7">
    <location>
        <position position="306"/>
    </location>
    <ligand>
        <name>Zn(2+)</name>
        <dbReference type="ChEBI" id="CHEBI:29105"/>
    </ligand>
</feature>
<evidence type="ECO:0000259" key="8">
    <source>
        <dbReference type="Pfam" id="PF01979"/>
    </source>
</evidence>
<dbReference type="UniPathway" id="UPA00379">
    <property type="reaction ID" value="UER00551"/>
</dbReference>
<comment type="caution">
    <text evidence="10">The sequence shown here is derived from an EMBL/GenBank/DDBJ whole genome shotgun (WGS) entry which is preliminary data.</text>
</comment>
<feature type="binding site" evidence="7">
    <location>
        <position position="308"/>
    </location>
    <ligand>
        <name>N-formimidoyl-L-glutamate</name>
        <dbReference type="ChEBI" id="CHEBI:58928"/>
    </ligand>
</feature>
<evidence type="ECO:0000256" key="5">
    <source>
        <dbReference type="ARBA" id="ARBA00022833"/>
    </source>
</evidence>
<keyword evidence="3 7" id="KW-0378">Hydrolase</keyword>
<name>A0A2W2C5Z0_9HYPH</name>
<reference evidence="11" key="1">
    <citation type="submission" date="2018-06" db="EMBL/GenBank/DDBJ databases">
        <title>Aestuariibacter litoralis strain KCTC 52945T.</title>
        <authorList>
            <person name="Li X."/>
            <person name="Salam N."/>
            <person name="Li J.-L."/>
            <person name="Chen Y.-M."/>
            <person name="Yang Z.-W."/>
            <person name="Zhang L.-Y."/>
            <person name="Han M.-X."/>
            <person name="Xiao M."/>
            <person name="Li W.-J."/>
        </authorList>
    </citation>
    <scope>NUCLEOTIDE SEQUENCE [LARGE SCALE GENOMIC DNA]</scope>
    <source>
        <strain evidence="11">KCTC 52945</strain>
    </source>
</reference>
<keyword evidence="7" id="KW-0963">Cytoplasm</keyword>
<feature type="binding site" evidence="7">
    <location>
        <position position="310"/>
    </location>
    <ligand>
        <name>N-formimidoyl-L-glutamate</name>
        <dbReference type="ChEBI" id="CHEBI:58928"/>
    </ligand>
</feature>
<evidence type="ECO:0000256" key="1">
    <source>
        <dbReference type="ARBA" id="ARBA00012864"/>
    </source>
</evidence>
<comment type="subcellular location">
    <subcellularLocation>
        <location evidence="7">Cytoplasm</location>
    </subcellularLocation>
</comment>
<dbReference type="InterPro" id="IPR005920">
    <property type="entry name" value="HutI"/>
</dbReference>
<feature type="binding site" evidence="7">
    <location>
        <position position="133"/>
    </location>
    <ligand>
        <name>4-imidazolone-5-propanoate</name>
        <dbReference type="ChEBI" id="CHEBI:77893"/>
    </ligand>
</feature>
<sequence length="397" mass="42065">MLLTNLTAATMKDGYGLIEDAAILIEGGRIAWVGPRSEAPSGHDATDCEGRLATPGLIDCHTHLVYGGSRAHEFEQRLTGTSYAEIARAGGGIAATVRMTRAESEADLAASALRRLDSLLAEGVTTIEVKSGYGLDRDTEIKMLKVARELSQWRPVDVVTTYLGAHALPPEFRENRAGYLDLVCNEVMPAVAEAKLADAVDAFCEGIAFSVDETRRVFETAKALGLPVKLHAEQLSNLGGSAMAASFGALSVDHIEYLDQPGVDAIARSGTVAVLLPGAFYYLREKQAPPVDALRKAGVPLAVATDLNPGTSPVHSILTAMNMACVLFGLTPEEALRGVTDNAAKALGLYDRGLLTPGMRADIALWNTARPGDLAYPLGFNPLAAVIHHGELVRGIL</sequence>
<comment type="pathway">
    <text evidence="7">Amino-acid degradation; L-histidine degradation into L-glutamate; N-formimidoyl-L-glutamate from L-histidine: step 3/3.</text>
</comment>
<evidence type="ECO:0000256" key="4">
    <source>
        <dbReference type="ARBA" id="ARBA00022808"/>
    </source>
</evidence>
<dbReference type="SUPFAM" id="SSF51338">
    <property type="entry name" value="Composite domain of metallo-dependent hydrolases"/>
    <property type="match status" value="1"/>
</dbReference>
<dbReference type="Pfam" id="PF22039">
    <property type="entry name" value="HUTI_composite_bact"/>
    <property type="match status" value="1"/>
</dbReference>
<feature type="binding site" evidence="7">
    <location>
        <position position="63"/>
    </location>
    <ligand>
        <name>Fe(3+)</name>
        <dbReference type="ChEBI" id="CHEBI:29034"/>
    </ligand>
</feature>
<feature type="binding site" evidence="7">
    <location>
        <position position="311"/>
    </location>
    <ligand>
        <name>4-imidazolone-5-propanoate</name>
        <dbReference type="ChEBI" id="CHEBI:77893"/>
    </ligand>
</feature>
<dbReference type="PANTHER" id="PTHR42752">
    <property type="entry name" value="IMIDAZOLONEPROPIONASE"/>
    <property type="match status" value="1"/>
</dbReference>
<dbReference type="EC" id="3.5.2.7" evidence="1 7"/>
<dbReference type="GO" id="GO:0008270">
    <property type="term" value="F:zinc ion binding"/>
    <property type="evidence" value="ECO:0007669"/>
    <property type="project" value="UniProtKB-UniRule"/>
</dbReference>
<dbReference type="Proteomes" id="UP000248795">
    <property type="component" value="Unassembled WGS sequence"/>
</dbReference>
<keyword evidence="5 7" id="KW-0862">Zinc</keyword>
<feature type="binding site" evidence="7">
    <location>
        <position position="306"/>
    </location>
    <ligand>
        <name>Fe(3+)</name>
        <dbReference type="ChEBI" id="CHEBI:29034"/>
    </ligand>
</feature>
<feature type="binding site" evidence="7">
    <location>
        <position position="70"/>
    </location>
    <ligand>
        <name>4-imidazolone-5-propanoate</name>
        <dbReference type="ChEBI" id="CHEBI:77893"/>
    </ligand>
</feature>
<feature type="binding site" evidence="7">
    <location>
        <position position="231"/>
    </location>
    <ligand>
        <name>Fe(3+)</name>
        <dbReference type="ChEBI" id="CHEBI:29034"/>
    </ligand>
</feature>
<feature type="binding site" evidence="7">
    <location>
        <position position="63"/>
    </location>
    <ligand>
        <name>Zn(2+)</name>
        <dbReference type="ChEBI" id="CHEBI:29105"/>
    </ligand>
</feature>
<evidence type="ECO:0000313" key="10">
    <source>
        <dbReference type="EMBL" id="PZF75553.1"/>
    </source>
</evidence>
<dbReference type="InterPro" id="IPR054418">
    <property type="entry name" value="MQNX/HUTI_composite_N"/>
</dbReference>
<proteinExistence type="inferred from homology"/>
<dbReference type="InterPro" id="IPR032466">
    <property type="entry name" value="Metal_Hydrolase"/>
</dbReference>
<comment type="function">
    <text evidence="7">Catalyzes the hydrolytic cleavage of the carbon-nitrogen bond in imidazolone-5-propanoate to yield N-formimidoyl-L-glutamate. It is the third step in the universal histidine degradation pathway.</text>
</comment>
<evidence type="ECO:0000313" key="11">
    <source>
        <dbReference type="Proteomes" id="UP000248795"/>
    </source>
</evidence>
<accession>A0A2W2C5Z0</accession>
<organism evidence="10 11">
    <name type="scientific">Aestuariivirga litoralis</name>
    <dbReference type="NCBI Taxonomy" id="2650924"/>
    <lineage>
        <taxon>Bacteria</taxon>
        <taxon>Pseudomonadati</taxon>
        <taxon>Pseudomonadota</taxon>
        <taxon>Alphaproteobacteria</taxon>
        <taxon>Hyphomicrobiales</taxon>
        <taxon>Aestuariivirgaceae</taxon>
        <taxon>Aestuariivirga</taxon>
    </lineage>
</organism>
<dbReference type="FunFam" id="3.20.20.140:FF:000007">
    <property type="entry name" value="Imidazolonepropionase"/>
    <property type="match status" value="1"/>
</dbReference>
<dbReference type="Pfam" id="PF01979">
    <property type="entry name" value="Amidohydro_1"/>
    <property type="match status" value="1"/>
</dbReference>
<dbReference type="RefSeq" id="WP_111199747.1">
    <property type="nucleotide sequence ID" value="NZ_QKVK01000009.1"/>
</dbReference>
<feature type="binding site" evidence="7">
    <location>
        <position position="234"/>
    </location>
    <ligand>
        <name>4-imidazolone-5-propanoate</name>
        <dbReference type="ChEBI" id="CHEBI:77893"/>
    </ligand>
</feature>
<evidence type="ECO:0000256" key="6">
    <source>
        <dbReference type="ARBA" id="ARBA00023004"/>
    </source>
</evidence>
<dbReference type="GO" id="GO:0005737">
    <property type="term" value="C:cytoplasm"/>
    <property type="evidence" value="ECO:0007669"/>
    <property type="project" value="UniProtKB-SubCell"/>
</dbReference>
<dbReference type="InterPro" id="IPR011059">
    <property type="entry name" value="Metal-dep_hydrolase_composite"/>
</dbReference>
<keyword evidence="2 7" id="KW-0479">Metal-binding</keyword>
<evidence type="ECO:0000256" key="7">
    <source>
        <dbReference type="HAMAP-Rule" id="MF_00372"/>
    </source>
</evidence>
<dbReference type="InterPro" id="IPR006680">
    <property type="entry name" value="Amidohydro-rel"/>
</dbReference>
<comment type="similarity">
    <text evidence="7">Belongs to the metallo-dependent hydrolases superfamily. HutI family.</text>
</comment>
<keyword evidence="4 7" id="KW-0369">Histidine metabolism</keyword>
<feature type="domain" description="Amidohydrolase-related" evidence="8">
    <location>
        <begin position="53"/>
        <end position="370"/>
    </location>
</feature>
<evidence type="ECO:0000259" key="9">
    <source>
        <dbReference type="Pfam" id="PF22039"/>
    </source>
</evidence>
<feature type="binding site" evidence="7">
    <location>
        <position position="61"/>
    </location>
    <ligand>
        <name>Fe(3+)</name>
        <dbReference type="ChEBI" id="CHEBI:29034"/>
    </ligand>
</feature>
<dbReference type="CDD" id="cd01296">
    <property type="entry name" value="Imidazolone-5PH"/>
    <property type="match status" value="1"/>
</dbReference>
<dbReference type="GO" id="GO:0019556">
    <property type="term" value="P:L-histidine catabolic process to glutamate and formamide"/>
    <property type="evidence" value="ECO:0007669"/>
    <property type="project" value="UniProtKB-UniRule"/>
</dbReference>
<feature type="binding site" evidence="7">
    <location>
        <position position="231"/>
    </location>
    <ligand>
        <name>Zn(2+)</name>
        <dbReference type="ChEBI" id="CHEBI:29105"/>
    </ligand>
</feature>
<evidence type="ECO:0000256" key="3">
    <source>
        <dbReference type="ARBA" id="ARBA00022801"/>
    </source>
</evidence>
<dbReference type="AlphaFoldDB" id="A0A2W2C5Z0"/>
<protein>
    <recommendedName>
        <fullName evidence="1 7">Imidazolonepropionase</fullName>
        <ecNumber evidence="1 7">3.5.2.7</ecNumber>
    </recommendedName>
    <alternativeName>
        <fullName evidence="7">Imidazolone-5-propionate hydrolase</fullName>
    </alternativeName>
</protein>
<gene>
    <name evidence="7" type="primary">hutI</name>
    <name evidence="10" type="ORF">DK847_17050</name>
</gene>
<feature type="binding site" evidence="7">
    <location>
        <position position="133"/>
    </location>
    <ligand>
        <name>N-formimidoyl-L-glutamate</name>
        <dbReference type="ChEBI" id="CHEBI:58928"/>
    </ligand>
</feature>
<dbReference type="GO" id="GO:0050480">
    <property type="term" value="F:imidazolonepropionase activity"/>
    <property type="evidence" value="ECO:0007669"/>
    <property type="project" value="UniProtKB-UniRule"/>
</dbReference>
<keyword evidence="6 7" id="KW-0408">Iron</keyword>
<dbReference type="Gene3D" id="3.20.20.140">
    <property type="entry name" value="Metal-dependent hydrolases"/>
    <property type="match status" value="1"/>
</dbReference>
<dbReference type="EMBL" id="QKVK01000009">
    <property type="protein sequence ID" value="PZF75553.1"/>
    <property type="molecule type" value="Genomic_DNA"/>
</dbReference>
<evidence type="ECO:0000256" key="2">
    <source>
        <dbReference type="ARBA" id="ARBA00022723"/>
    </source>
</evidence>
<comment type="catalytic activity">
    <reaction evidence="7">
        <text>4-imidazolone-5-propanoate + H2O = N-formimidoyl-L-glutamate</text>
        <dbReference type="Rhea" id="RHEA:23660"/>
        <dbReference type="ChEBI" id="CHEBI:15377"/>
        <dbReference type="ChEBI" id="CHEBI:58928"/>
        <dbReference type="ChEBI" id="CHEBI:77893"/>
        <dbReference type="EC" id="3.5.2.7"/>
    </reaction>
</comment>
<dbReference type="GO" id="GO:0019557">
    <property type="term" value="P:L-histidine catabolic process to glutamate and formate"/>
    <property type="evidence" value="ECO:0007669"/>
    <property type="project" value="UniProtKB-UniPathway"/>
</dbReference>
<dbReference type="PANTHER" id="PTHR42752:SF1">
    <property type="entry name" value="IMIDAZOLONEPROPIONASE-RELATED"/>
    <property type="match status" value="1"/>
</dbReference>
<feature type="binding site" evidence="7">
    <location>
        <position position="166"/>
    </location>
    <ligand>
        <name>4-imidazolone-5-propanoate</name>
        <dbReference type="ChEBI" id="CHEBI:77893"/>
    </ligand>
</feature>
<dbReference type="Gene3D" id="2.30.40.10">
    <property type="entry name" value="Urease, subunit C, domain 1"/>
    <property type="match status" value="1"/>
</dbReference>
<comment type="cofactor">
    <cofactor evidence="7">
        <name>Zn(2+)</name>
        <dbReference type="ChEBI" id="CHEBI:29105"/>
    </cofactor>
    <cofactor evidence="7">
        <name>Fe(3+)</name>
        <dbReference type="ChEBI" id="CHEBI:29034"/>
    </cofactor>
    <text evidence="7">Binds 1 zinc or iron ion per subunit.</text>
</comment>
<dbReference type="NCBIfam" id="TIGR01224">
    <property type="entry name" value="hutI"/>
    <property type="match status" value="1"/>
</dbReference>
<dbReference type="HAMAP" id="MF_00372">
    <property type="entry name" value="HutI"/>
    <property type="match status" value="1"/>
</dbReference>
<feature type="binding site" evidence="7">
    <location>
        <position position="61"/>
    </location>
    <ligand>
        <name>Zn(2+)</name>
        <dbReference type="ChEBI" id="CHEBI:29105"/>
    </ligand>
</feature>
<keyword evidence="11" id="KW-1185">Reference proteome</keyword>
<dbReference type="GO" id="GO:0005506">
    <property type="term" value="F:iron ion binding"/>
    <property type="evidence" value="ECO:0007669"/>
    <property type="project" value="UniProtKB-UniRule"/>
</dbReference>
<dbReference type="SUPFAM" id="SSF51556">
    <property type="entry name" value="Metallo-dependent hydrolases"/>
    <property type="match status" value="1"/>
</dbReference>
<feature type="domain" description="Aminodeoxyfutalosine deaminase/Imidazolonepropionase-like composite" evidence="9">
    <location>
        <begin position="21"/>
        <end position="38"/>
    </location>
</feature>